<proteinExistence type="predicted"/>
<feature type="transmembrane region" description="Helical" evidence="2">
    <location>
        <begin position="112"/>
        <end position="133"/>
    </location>
</feature>
<comment type="caution">
    <text evidence="3">The sequence shown here is derived from an EMBL/GenBank/DDBJ whole genome shotgun (WGS) entry which is preliminary data.</text>
</comment>
<name>A0A9P1IMI3_9PELO</name>
<keyword evidence="2" id="KW-0812">Transmembrane</keyword>
<feature type="transmembrane region" description="Helical" evidence="2">
    <location>
        <begin position="196"/>
        <end position="214"/>
    </location>
</feature>
<dbReference type="InterPro" id="IPR037185">
    <property type="entry name" value="EmrE-like"/>
</dbReference>
<keyword evidence="4" id="KW-1185">Reference proteome</keyword>
<dbReference type="OrthoDB" id="10062838at2759"/>
<dbReference type="EMBL" id="CANHGI010000004">
    <property type="protein sequence ID" value="CAI5447797.1"/>
    <property type="molecule type" value="Genomic_DNA"/>
</dbReference>
<dbReference type="PANTHER" id="PTHR19346">
    <property type="entry name" value="SUGAR PHOSPHATE TRANSPORTER DOMAIN-CONTAINING PROTEIN"/>
    <property type="match status" value="1"/>
</dbReference>
<accession>A0A9P1IMI3</accession>
<gene>
    <name evidence="3" type="ORF">CAMP_LOCUS10434</name>
</gene>
<dbReference type="PANTHER" id="PTHR19346:SF4">
    <property type="entry name" value="SUGAR PHOSPHATE TRANSPORTER DOMAIN-CONTAINING PROTEIN"/>
    <property type="match status" value="1"/>
</dbReference>
<evidence type="ECO:0000256" key="1">
    <source>
        <dbReference type="SAM" id="MobiDB-lite"/>
    </source>
</evidence>
<feature type="transmembrane region" description="Helical" evidence="2">
    <location>
        <begin position="320"/>
        <end position="341"/>
    </location>
</feature>
<reference evidence="3" key="1">
    <citation type="submission" date="2022-11" db="EMBL/GenBank/DDBJ databases">
        <authorList>
            <person name="Kikuchi T."/>
        </authorList>
    </citation>
    <scope>NUCLEOTIDE SEQUENCE</scope>
    <source>
        <strain evidence="3">PS1010</strain>
    </source>
</reference>
<dbReference type="AlphaFoldDB" id="A0A9P1IMI3"/>
<feature type="region of interest" description="Disordered" evidence="1">
    <location>
        <begin position="1"/>
        <end position="22"/>
    </location>
</feature>
<feature type="transmembrane region" description="Helical" evidence="2">
    <location>
        <begin position="294"/>
        <end position="314"/>
    </location>
</feature>
<evidence type="ECO:0000313" key="3">
    <source>
        <dbReference type="EMBL" id="CAI5447797.1"/>
    </source>
</evidence>
<dbReference type="SUPFAM" id="SSF103481">
    <property type="entry name" value="Multidrug resistance efflux transporter EmrE"/>
    <property type="match status" value="1"/>
</dbReference>
<feature type="transmembrane region" description="Helical" evidence="2">
    <location>
        <begin position="226"/>
        <end position="247"/>
    </location>
</feature>
<feature type="transmembrane region" description="Helical" evidence="2">
    <location>
        <begin position="67"/>
        <end position="86"/>
    </location>
</feature>
<feature type="transmembrane region" description="Helical" evidence="2">
    <location>
        <begin position="267"/>
        <end position="287"/>
    </location>
</feature>
<keyword evidence="2" id="KW-1133">Transmembrane helix</keyword>
<evidence type="ECO:0008006" key="5">
    <source>
        <dbReference type="Google" id="ProtNLM"/>
    </source>
</evidence>
<feature type="transmembrane region" description="Helical" evidence="2">
    <location>
        <begin position="172"/>
        <end position="190"/>
    </location>
</feature>
<feature type="transmembrane region" description="Helical" evidence="2">
    <location>
        <begin position="139"/>
        <end position="165"/>
    </location>
</feature>
<dbReference type="InterPro" id="IPR026505">
    <property type="entry name" value="Solute_c_fam_35_mem_F3/F4"/>
</dbReference>
<evidence type="ECO:0000256" key="2">
    <source>
        <dbReference type="SAM" id="Phobius"/>
    </source>
</evidence>
<organism evidence="3 4">
    <name type="scientific">Caenorhabditis angaria</name>
    <dbReference type="NCBI Taxonomy" id="860376"/>
    <lineage>
        <taxon>Eukaryota</taxon>
        <taxon>Metazoa</taxon>
        <taxon>Ecdysozoa</taxon>
        <taxon>Nematoda</taxon>
        <taxon>Chromadorea</taxon>
        <taxon>Rhabditida</taxon>
        <taxon>Rhabditina</taxon>
        <taxon>Rhabditomorpha</taxon>
        <taxon>Rhabditoidea</taxon>
        <taxon>Rhabditidae</taxon>
        <taxon>Peloderinae</taxon>
        <taxon>Caenorhabditis</taxon>
    </lineage>
</organism>
<protein>
    <recommendedName>
        <fullName evidence="5">EamA domain-containing protein</fullName>
    </recommendedName>
</protein>
<feature type="transmembrane region" description="Helical" evidence="2">
    <location>
        <begin position="28"/>
        <end position="47"/>
    </location>
</feature>
<sequence>MEPNRPLFQKIMSDPPPPATSQQKSTKFMVLLNAVIIGLVALTWCLSTQFSKTALNYDTTHFNAPYFMMWFNTNLMMSCFPVFLAYEQIRTKKSISQIFAESQRKFGENQKLTPWTLIKYVFPFLIFWIGANYPYVRALLLITPSVATSISACNAAFVYVLAVIILKETIHIMKIFSVLFAIAGVVVISLDHEMHIEWIGIFLAFLSAFMAAVYKVSFKKVIGNASLGDVSLFMSCLGFLNLTLNWIPSLILWQTGVEILDFSYAPWWPMLGAALLSIAFNFTINFGIALLNPLVISVGMLCGIPLNTVIDIVFRHVPMTTLFLIGTVLIIISFLLIIIPYDKISLFRRKNSRDVQSDA</sequence>
<evidence type="ECO:0000313" key="4">
    <source>
        <dbReference type="Proteomes" id="UP001152747"/>
    </source>
</evidence>
<dbReference type="Proteomes" id="UP001152747">
    <property type="component" value="Unassembled WGS sequence"/>
</dbReference>
<keyword evidence="2" id="KW-0472">Membrane</keyword>